<dbReference type="SUPFAM" id="SSF51695">
    <property type="entry name" value="PLC-like phosphodiesterases"/>
    <property type="match status" value="1"/>
</dbReference>
<keyword evidence="1" id="KW-1185">Reference proteome</keyword>
<dbReference type="AlphaFoldDB" id="A0A914PVS6"/>
<dbReference type="GO" id="GO:0008081">
    <property type="term" value="F:phosphoric diester hydrolase activity"/>
    <property type="evidence" value="ECO:0007669"/>
    <property type="project" value="InterPro"/>
</dbReference>
<sequence length="111" mass="12530">MINSYANSDKVDQMISYNQKQVEDFNAIPSLPKNTLYKLSWTLTPQTSAIIESILGGKLKSLKELANIGNQRLASFARSFQTKGMKLCQILLIDFQETSNIMPVIFRSILN</sequence>
<name>A0A914PVS6_9BILA</name>
<evidence type="ECO:0000313" key="2">
    <source>
        <dbReference type="WBParaSite" id="PDA_v2.g20439.t1"/>
    </source>
</evidence>
<proteinExistence type="predicted"/>
<protein>
    <submittedName>
        <fullName evidence="2">Uncharacterized protein</fullName>
    </submittedName>
</protein>
<dbReference type="WBParaSite" id="PDA_v2.g20439.t1">
    <property type="protein sequence ID" value="PDA_v2.g20439.t1"/>
    <property type="gene ID" value="PDA_v2.g20439"/>
</dbReference>
<reference evidence="2" key="1">
    <citation type="submission" date="2022-11" db="UniProtKB">
        <authorList>
            <consortium name="WormBaseParasite"/>
        </authorList>
    </citation>
    <scope>IDENTIFICATION</scope>
</reference>
<organism evidence="1 2">
    <name type="scientific">Panagrolaimus davidi</name>
    <dbReference type="NCBI Taxonomy" id="227884"/>
    <lineage>
        <taxon>Eukaryota</taxon>
        <taxon>Metazoa</taxon>
        <taxon>Ecdysozoa</taxon>
        <taxon>Nematoda</taxon>
        <taxon>Chromadorea</taxon>
        <taxon>Rhabditida</taxon>
        <taxon>Tylenchina</taxon>
        <taxon>Panagrolaimomorpha</taxon>
        <taxon>Panagrolaimoidea</taxon>
        <taxon>Panagrolaimidae</taxon>
        <taxon>Panagrolaimus</taxon>
    </lineage>
</organism>
<evidence type="ECO:0000313" key="1">
    <source>
        <dbReference type="Proteomes" id="UP000887578"/>
    </source>
</evidence>
<dbReference type="InterPro" id="IPR017946">
    <property type="entry name" value="PLC-like_Pdiesterase_TIM-brl"/>
</dbReference>
<accession>A0A914PVS6</accession>
<dbReference type="Proteomes" id="UP000887578">
    <property type="component" value="Unplaced"/>
</dbReference>
<dbReference type="GO" id="GO:0006629">
    <property type="term" value="P:lipid metabolic process"/>
    <property type="evidence" value="ECO:0007669"/>
    <property type="project" value="InterPro"/>
</dbReference>